<dbReference type="PROSITE" id="PS50908">
    <property type="entry name" value="RWD"/>
    <property type="match status" value="1"/>
</dbReference>
<dbReference type="AlphaFoldDB" id="A0A0R3WAP1"/>
<protein>
    <submittedName>
        <fullName evidence="10">RWD domain-containing protein</fullName>
    </submittedName>
</protein>
<dbReference type="EMBL" id="UYRS01018649">
    <property type="protein sequence ID" value="VDK38745.1"/>
    <property type="molecule type" value="Genomic_DNA"/>
</dbReference>
<evidence type="ECO:0000313" key="8">
    <source>
        <dbReference type="EMBL" id="VDK38745.1"/>
    </source>
</evidence>
<dbReference type="SUPFAM" id="SSF54211">
    <property type="entry name" value="Ribosomal protein S5 domain 2-like"/>
    <property type="match status" value="1"/>
</dbReference>
<dbReference type="InterPro" id="IPR001498">
    <property type="entry name" value="Impact_N"/>
</dbReference>
<evidence type="ECO:0000256" key="4">
    <source>
        <dbReference type="ARBA" id="ARBA00022491"/>
    </source>
</evidence>
<dbReference type="SMART" id="SM00591">
    <property type="entry name" value="RWD"/>
    <property type="match status" value="1"/>
</dbReference>
<dbReference type="Pfam" id="PF01205">
    <property type="entry name" value="Impact_N"/>
    <property type="match status" value="1"/>
</dbReference>
<comment type="subcellular location">
    <subcellularLocation>
        <location evidence="1">Cytoplasm</location>
    </subcellularLocation>
</comment>
<dbReference type="InterPro" id="IPR006575">
    <property type="entry name" value="RWD_dom"/>
</dbReference>
<dbReference type="PANTHER" id="PTHR16301:SF25">
    <property type="entry name" value="PROTEIN IMPACT"/>
    <property type="match status" value="1"/>
</dbReference>
<dbReference type="Gene3D" id="3.30.230.30">
    <property type="entry name" value="Impact, N-terminal domain"/>
    <property type="match status" value="1"/>
</dbReference>
<evidence type="ECO:0000256" key="1">
    <source>
        <dbReference type="ARBA" id="ARBA00004496"/>
    </source>
</evidence>
<reference evidence="10" key="1">
    <citation type="submission" date="2017-02" db="UniProtKB">
        <authorList>
            <consortium name="WormBaseParasite"/>
        </authorList>
    </citation>
    <scope>IDENTIFICATION</scope>
</reference>
<dbReference type="Pfam" id="PF05773">
    <property type="entry name" value="RWD"/>
    <property type="match status" value="1"/>
</dbReference>
<organism evidence="10">
    <name type="scientific">Taenia asiatica</name>
    <name type="common">Asian tapeworm</name>
    <dbReference type="NCBI Taxonomy" id="60517"/>
    <lineage>
        <taxon>Eukaryota</taxon>
        <taxon>Metazoa</taxon>
        <taxon>Spiralia</taxon>
        <taxon>Lophotrochozoa</taxon>
        <taxon>Platyhelminthes</taxon>
        <taxon>Cestoda</taxon>
        <taxon>Eucestoda</taxon>
        <taxon>Cyclophyllidea</taxon>
        <taxon>Taeniidae</taxon>
        <taxon>Taenia</taxon>
    </lineage>
</organism>
<dbReference type="InterPro" id="IPR016135">
    <property type="entry name" value="UBQ-conjugating_enzyme/RWD"/>
</dbReference>
<accession>A0A0R3WAP1</accession>
<comment type="similarity">
    <text evidence="2">Belongs to the IMPACT family.</text>
</comment>
<dbReference type="PANTHER" id="PTHR16301">
    <property type="entry name" value="IMPACT-RELATED"/>
    <property type="match status" value="1"/>
</dbReference>
<proteinExistence type="inferred from homology"/>
<keyword evidence="3" id="KW-0963">Cytoplasm</keyword>
<keyword evidence="9" id="KW-1185">Reference proteome</keyword>
<dbReference type="InterPro" id="IPR023582">
    <property type="entry name" value="Impact"/>
</dbReference>
<keyword evidence="5" id="KW-0810">Translation regulation</keyword>
<dbReference type="STRING" id="60517.A0A0R3WAP1"/>
<evidence type="ECO:0000313" key="10">
    <source>
        <dbReference type="WBParaSite" id="TASK_0000763501-mRNA-1"/>
    </source>
</evidence>
<dbReference type="InterPro" id="IPR020568">
    <property type="entry name" value="Ribosomal_Su5_D2-typ_SF"/>
</dbReference>
<feature type="domain" description="RWD" evidence="7">
    <location>
        <begin position="18"/>
        <end position="119"/>
    </location>
</feature>
<keyword evidence="4" id="KW-0678">Repressor</keyword>
<evidence type="ECO:0000256" key="6">
    <source>
        <dbReference type="ARBA" id="ARBA00023016"/>
    </source>
</evidence>
<dbReference type="CDD" id="cd23821">
    <property type="entry name" value="RWD_IMPACT"/>
    <property type="match status" value="1"/>
</dbReference>
<keyword evidence="6" id="KW-0346">Stress response</keyword>
<evidence type="ECO:0000259" key="7">
    <source>
        <dbReference type="PROSITE" id="PS50908"/>
    </source>
</evidence>
<dbReference type="SUPFAM" id="SSF54495">
    <property type="entry name" value="UBC-like"/>
    <property type="match status" value="1"/>
</dbReference>
<gene>
    <name evidence="8" type="ORF">TASK_LOCUS7636</name>
</gene>
<sequence>MDTQLPEAGEFDAAQQDEELQVLESIYPDEFSVIDPDQRCYKISVTSDNAEKHTVVLRFTFLEGYPTERSPKFEISAPDLPKDKRLELSNVLNDLCKASIGSPVIYSMVETIRSFIEELPTDTTLLDFEPHEMSDNDDCQFISVMKPVYSVPSVREHLAARGRHLPIALGVACSEIYHGETISDRKSVFQASPTESLVLLSHWYILGISLQATVILFRGQLRSSAVHNSAHCCEVNSLAEVSAFISTILEDRKIAAASHNITAWYLQAKLKPDAPKTSLVADYDDDGEAQAGGRLLHLISMSAKEGVVVMVSRWYGGIHIGPDRFKHINNAANQLLIQQGLTKNAANSGIVQSKAKKHGKRKQ</sequence>
<dbReference type="WBParaSite" id="TASK_0000763501-mRNA-1">
    <property type="protein sequence ID" value="TASK_0000763501-mRNA-1"/>
    <property type="gene ID" value="TASK_0000763501"/>
</dbReference>
<evidence type="ECO:0000313" key="9">
    <source>
        <dbReference type="Proteomes" id="UP000282613"/>
    </source>
</evidence>
<dbReference type="Proteomes" id="UP000282613">
    <property type="component" value="Unassembled WGS sequence"/>
</dbReference>
<dbReference type="Gene3D" id="3.10.110.10">
    <property type="entry name" value="Ubiquitin Conjugating Enzyme"/>
    <property type="match status" value="1"/>
</dbReference>
<name>A0A0R3WAP1_TAEAS</name>
<evidence type="ECO:0000256" key="3">
    <source>
        <dbReference type="ARBA" id="ARBA00022490"/>
    </source>
</evidence>
<evidence type="ECO:0000256" key="5">
    <source>
        <dbReference type="ARBA" id="ARBA00022845"/>
    </source>
</evidence>
<dbReference type="GO" id="GO:0005737">
    <property type="term" value="C:cytoplasm"/>
    <property type="evidence" value="ECO:0007669"/>
    <property type="project" value="UniProtKB-SubCell"/>
</dbReference>
<reference evidence="8 9" key="2">
    <citation type="submission" date="2018-11" db="EMBL/GenBank/DDBJ databases">
        <authorList>
            <consortium name="Pathogen Informatics"/>
        </authorList>
    </citation>
    <scope>NUCLEOTIDE SEQUENCE [LARGE SCALE GENOMIC DNA]</scope>
</reference>
<dbReference type="OrthoDB" id="69641at2759"/>
<dbReference type="GO" id="GO:0140469">
    <property type="term" value="P:GCN2-mediated signaling"/>
    <property type="evidence" value="ECO:0007669"/>
    <property type="project" value="TreeGrafter"/>
</dbReference>
<dbReference type="GO" id="GO:0006446">
    <property type="term" value="P:regulation of translational initiation"/>
    <property type="evidence" value="ECO:0007669"/>
    <property type="project" value="TreeGrafter"/>
</dbReference>
<evidence type="ECO:0000256" key="2">
    <source>
        <dbReference type="ARBA" id="ARBA00007665"/>
    </source>
</evidence>
<dbReference type="InterPro" id="IPR036956">
    <property type="entry name" value="Impact_N_sf"/>
</dbReference>